<sequence>MIFMEGVAGDKCASSPEQVTSQSQDVKFEGQLKRAVSRYITVEVPLALTCVTYQLITTMKAEYLHDRLSAKYNHSLIHNSSASTCGPSTNLNESHIEDMIQAETSTWLLYLGLAYSVPGVFMVILLGSLSDSLGRKPALCLNITGCCLVSTVYLGIVYYQAPVEYLLISDFISGVTGGQALLLSTGAAYVADVTSEKSRTPRIIFLETIFFIGMIFGGAVLGCILSENWILQLSFWNTALFFLIIALAQKGFQLFIAAGIGVFNAICFPVLRSQLSKLATEHERGLMLAFVGCMDSLGALLTPIILNNIYSETVSFYPPLVFFFSAAFQVIPTVSVG</sequence>
<dbReference type="AlphaFoldDB" id="A0A7M7T2V1"/>
<evidence type="ECO:0000256" key="21">
    <source>
        <dbReference type="ARBA" id="ARBA00047850"/>
    </source>
</evidence>
<dbReference type="InterPro" id="IPR036259">
    <property type="entry name" value="MFS_trans_sf"/>
</dbReference>
<evidence type="ECO:0000256" key="18">
    <source>
        <dbReference type="ARBA" id="ARBA00040650"/>
    </source>
</evidence>
<evidence type="ECO:0000256" key="5">
    <source>
        <dbReference type="ARBA" id="ARBA00022448"/>
    </source>
</evidence>
<keyword evidence="24" id="KW-1185">Reference proteome</keyword>
<comment type="subcellular location">
    <subcellularLocation>
        <location evidence="2">Apical cell membrane</location>
        <topology evidence="2">Multi-pass membrane protein</topology>
    </subcellularLocation>
    <subcellularLocation>
        <location evidence="4">Basolateral cell membrane</location>
        <topology evidence="4">Multi-pass membrane protein</topology>
    </subcellularLocation>
    <subcellularLocation>
        <location evidence="3">Cytoplasm</location>
    </subcellularLocation>
    <subcellularLocation>
        <location evidence="1">Endosome membrane</location>
        <topology evidence="1">Multi-pass membrane protein</topology>
    </subcellularLocation>
</comment>
<keyword evidence="7" id="KW-0963">Cytoplasm</keyword>
<keyword evidence="10" id="KW-0769">Symport</keyword>
<reference evidence="23" key="2">
    <citation type="submission" date="2021-01" db="UniProtKB">
        <authorList>
            <consortium name="EnsemblMetazoa"/>
        </authorList>
    </citation>
    <scope>IDENTIFICATION</scope>
</reference>
<evidence type="ECO:0000313" key="24">
    <source>
        <dbReference type="Proteomes" id="UP000007110"/>
    </source>
</evidence>
<dbReference type="RefSeq" id="XP_030849847.1">
    <property type="nucleotide sequence ID" value="XM_030993987.1"/>
</dbReference>
<protein>
    <recommendedName>
        <fullName evidence="18">Proton-coupled folate transporter</fullName>
    </recommendedName>
    <alternativeName>
        <fullName evidence="19">Solute carrier family 46 member 1</fullName>
    </alternativeName>
</protein>
<dbReference type="GO" id="GO:0016324">
    <property type="term" value="C:apical plasma membrane"/>
    <property type="evidence" value="ECO:0007669"/>
    <property type="project" value="UniProtKB-SubCell"/>
</dbReference>
<keyword evidence="6" id="KW-1003">Cell membrane</keyword>
<dbReference type="KEGG" id="spu:105441598"/>
<organism evidence="23 24">
    <name type="scientific">Strongylocentrotus purpuratus</name>
    <name type="common">Purple sea urchin</name>
    <dbReference type="NCBI Taxonomy" id="7668"/>
    <lineage>
        <taxon>Eukaryota</taxon>
        <taxon>Metazoa</taxon>
        <taxon>Echinodermata</taxon>
        <taxon>Eleutherozoa</taxon>
        <taxon>Echinozoa</taxon>
        <taxon>Echinoidea</taxon>
        <taxon>Euechinoidea</taxon>
        <taxon>Echinacea</taxon>
        <taxon>Camarodonta</taxon>
        <taxon>Echinidea</taxon>
        <taxon>Strongylocentrotidae</taxon>
        <taxon>Strongylocentrotus</taxon>
    </lineage>
</organism>
<evidence type="ECO:0000256" key="14">
    <source>
        <dbReference type="ARBA" id="ARBA00023157"/>
    </source>
</evidence>
<evidence type="ECO:0000256" key="11">
    <source>
        <dbReference type="ARBA" id="ARBA00022954"/>
    </source>
</evidence>
<feature type="transmembrane region" description="Helical" evidence="22">
    <location>
        <begin position="316"/>
        <end position="336"/>
    </location>
</feature>
<dbReference type="Pfam" id="PF07690">
    <property type="entry name" value="MFS_1"/>
    <property type="match status" value="1"/>
</dbReference>
<evidence type="ECO:0000256" key="16">
    <source>
        <dbReference type="ARBA" id="ARBA00036193"/>
    </source>
</evidence>
<keyword evidence="11" id="KW-0290">Folate-binding</keyword>
<name>A0A7M7T2V1_STRPU</name>
<dbReference type="Proteomes" id="UP000007110">
    <property type="component" value="Unassembled WGS sequence"/>
</dbReference>
<keyword evidence="12 22" id="KW-1133">Transmembrane helix</keyword>
<dbReference type="GO" id="GO:0005886">
    <property type="term" value="C:plasma membrane"/>
    <property type="evidence" value="ECO:0000318"/>
    <property type="project" value="GO_Central"/>
</dbReference>
<comment type="catalytic activity">
    <reaction evidence="17">
        <text>folate(in) + H(+)(in) = folate(out) + H(+)(out)</text>
        <dbReference type="Rhea" id="RHEA:70159"/>
        <dbReference type="ChEBI" id="CHEBI:15378"/>
        <dbReference type="ChEBI" id="CHEBI:62501"/>
    </reaction>
</comment>
<dbReference type="InterPro" id="IPR011701">
    <property type="entry name" value="MFS"/>
</dbReference>
<keyword evidence="14" id="KW-1015">Disulfide bond</keyword>
<evidence type="ECO:0000256" key="22">
    <source>
        <dbReference type="SAM" id="Phobius"/>
    </source>
</evidence>
<keyword evidence="13 22" id="KW-0472">Membrane</keyword>
<evidence type="ECO:0000256" key="4">
    <source>
        <dbReference type="ARBA" id="ARBA00004554"/>
    </source>
</evidence>
<feature type="transmembrane region" description="Helical" evidence="22">
    <location>
        <begin position="139"/>
        <end position="159"/>
    </location>
</feature>
<evidence type="ECO:0000256" key="12">
    <source>
        <dbReference type="ARBA" id="ARBA00022989"/>
    </source>
</evidence>
<evidence type="ECO:0000256" key="3">
    <source>
        <dbReference type="ARBA" id="ARBA00004496"/>
    </source>
</evidence>
<evidence type="ECO:0000256" key="20">
    <source>
        <dbReference type="ARBA" id="ARBA00047769"/>
    </source>
</evidence>
<dbReference type="OMA" id="DNTSRCA"/>
<keyword evidence="8 22" id="KW-0812">Transmembrane</keyword>
<comment type="catalytic activity">
    <reaction evidence="20">
        <text>pemetrexed(in) + H(+)(in) = pemetrexed(out) + H(+)(out)</text>
        <dbReference type="Rhea" id="RHEA:70171"/>
        <dbReference type="ChEBI" id="CHEBI:15378"/>
        <dbReference type="ChEBI" id="CHEBI:63724"/>
    </reaction>
</comment>
<feature type="transmembrane region" description="Helical" evidence="22">
    <location>
        <begin position="203"/>
        <end position="227"/>
    </location>
</feature>
<dbReference type="InParanoid" id="A0A7M7T2V1"/>
<dbReference type="GeneID" id="105441598"/>
<evidence type="ECO:0000256" key="7">
    <source>
        <dbReference type="ARBA" id="ARBA00022490"/>
    </source>
</evidence>
<dbReference type="PANTHER" id="PTHR23507:SF2">
    <property type="entry name" value="PROTON-COUPLED FOLATE TRANSPORTER"/>
    <property type="match status" value="1"/>
</dbReference>
<dbReference type="GO" id="GO:0015293">
    <property type="term" value="F:symporter activity"/>
    <property type="evidence" value="ECO:0007669"/>
    <property type="project" value="UniProtKB-KW"/>
</dbReference>
<feature type="transmembrane region" description="Helical" evidence="22">
    <location>
        <begin position="171"/>
        <end position="191"/>
    </location>
</feature>
<evidence type="ECO:0000256" key="17">
    <source>
        <dbReference type="ARBA" id="ARBA00036250"/>
    </source>
</evidence>
<evidence type="ECO:0000256" key="13">
    <source>
        <dbReference type="ARBA" id="ARBA00023136"/>
    </source>
</evidence>
<evidence type="ECO:0000256" key="15">
    <source>
        <dbReference type="ARBA" id="ARBA00023180"/>
    </source>
</evidence>
<dbReference type="PANTHER" id="PTHR23507">
    <property type="entry name" value="ZGC:174356"/>
    <property type="match status" value="1"/>
</dbReference>
<feature type="transmembrane region" description="Helical" evidence="22">
    <location>
        <begin position="239"/>
        <end position="266"/>
    </location>
</feature>
<dbReference type="GO" id="GO:0022857">
    <property type="term" value="F:transmembrane transporter activity"/>
    <property type="evidence" value="ECO:0000318"/>
    <property type="project" value="GO_Central"/>
</dbReference>
<accession>A0A7M7T2V1</accession>
<dbReference type="SUPFAM" id="SSF103473">
    <property type="entry name" value="MFS general substrate transporter"/>
    <property type="match status" value="2"/>
</dbReference>
<evidence type="ECO:0000256" key="6">
    <source>
        <dbReference type="ARBA" id="ARBA00022475"/>
    </source>
</evidence>
<proteinExistence type="predicted"/>
<evidence type="ECO:0000256" key="1">
    <source>
        <dbReference type="ARBA" id="ARBA00004337"/>
    </source>
</evidence>
<evidence type="ECO:0000256" key="10">
    <source>
        <dbReference type="ARBA" id="ARBA00022847"/>
    </source>
</evidence>
<dbReference type="GO" id="GO:0005542">
    <property type="term" value="F:folic acid binding"/>
    <property type="evidence" value="ECO:0007669"/>
    <property type="project" value="UniProtKB-KW"/>
</dbReference>
<dbReference type="OrthoDB" id="419734at2759"/>
<dbReference type="GO" id="GO:0010008">
    <property type="term" value="C:endosome membrane"/>
    <property type="evidence" value="ECO:0007669"/>
    <property type="project" value="UniProtKB-SubCell"/>
</dbReference>
<comment type="catalytic activity">
    <reaction evidence="21">
        <text>methotrexate(in) + H(+)(in) = methotrexate(out) + H(+)(out)</text>
        <dbReference type="Rhea" id="RHEA:70163"/>
        <dbReference type="ChEBI" id="CHEBI:15378"/>
        <dbReference type="ChEBI" id="CHEBI:50681"/>
    </reaction>
</comment>
<comment type="catalytic activity">
    <reaction evidence="16">
        <text>(6S)-5-methyl-5,6,7,8-tetrahydrofolate(in) + H(+)(in) = (6S)-5-methyl-5,6,7,8-tetrahydrofolate(out) + H(+)(out)</text>
        <dbReference type="Rhea" id="RHEA:70167"/>
        <dbReference type="ChEBI" id="CHEBI:15378"/>
        <dbReference type="ChEBI" id="CHEBI:18608"/>
    </reaction>
</comment>
<evidence type="ECO:0000256" key="9">
    <source>
        <dbReference type="ARBA" id="ARBA00022753"/>
    </source>
</evidence>
<keyword evidence="5" id="KW-0813">Transport</keyword>
<keyword evidence="9" id="KW-0967">Endosome</keyword>
<reference evidence="24" key="1">
    <citation type="submission" date="2015-02" db="EMBL/GenBank/DDBJ databases">
        <title>Genome sequencing for Strongylocentrotus purpuratus.</title>
        <authorList>
            <person name="Murali S."/>
            <person name="Liu Y."/>
            <person name="Vee V."/>
            <person name="English A."/>
            <person name="Wang M."/>
            <person name="Skinner E."/>
            <person name="Han Y."/>
            <person name="Muzny D.M."/>
            <person name="Worley K.C."/>
            <person name="Gibbs R.A."/>
        </authorList>
    </citation>
    <scope>NUCLEOTIDE SEQUENCE</scope>
</reference>
<keyword evidence="15" id="KW-0325">Glycoprotein</keyword>
<dbReference type="EnsemblMetazoa" id="XM_030993987">
    <property type="protein sequence ID" value="XP_030849847"/>
    <property type="gene ID" value="LOC105441598"/>
</dbReference>
<evidence type="ECO:0000313" key="23">
    <source>
        <dbReference type="EnsemblMetazoa" id="XP_030849847"/>
    </source>
</evidence>
<feature type="transmembrane region" description="Helical" evidence="22">
    <location>
        <begin position="286"/>
        <end position="310"/>
    </location>
</feature>
<evidence type="ECO:0000256" key="8">
    <source>
        <dbReference type="ARBA" id="ARBA00022692"/>
    </source>
</evidence>
<dbReference type="GO" id="GO:0055085">
    <property type="term" value="P:transmembrane transport"/>
    <property type="evidence" value="ECO:0000318"/>
    <property type="project" value="GO_Central"/>
</dbReference>
<evidence type="ECO:0000256" key="2">
    <source>
        <dbReference type="ARBA" id="ARBA00004424"/>
    </source>
</evidence>
<dbReference type="Gene3D" id="1.20.1250.20">
    <property type="entry name" value="MFS general substrate transporter like domains"/>
    <property type="match status" value="1"/>
</dbReference>
<evidence type="ECO:0000256" key="19">
    <source>
        <dbReference type="ARBA" id="ARBA00042514"/>
    </source>
</evidence>
<dbReference type="GO" id="GO:0016323">
    <property type="term" value="C:basolateral plasma membrane"/>
    <property type="evidence" value="ECO:0007669"/>
    <property type="project" value="UniProtKB-SubCell"/>
</dbReference>
<feature type="transmembrane region" description="Helical" evidence="22">
    <location>
        <begin position="107"/>
        <end position="127"/>
    </location>
</feature>